<evidence type="ECO:0000256" key="6">
    <source>
        <dbReference type="ARBA" id="ARBA00023163"/>
    </source>
</evidence>
<feature type="domain" description="HTH gntR-type" evidence="8">
    <location>
        <begin position="4"/>
        <end position="72"/>
    </location>
</feature>
<organism evidence="9 10">
    <name type="scientific">Andreprevotia lacus DSM 23236</name>
    <dbReference type="NCBI Taxonomy" id="1121001"/>
    <lineage>
        <taxon>Bacteria</taxon>
        <taxon>Pseudomonadati</taxon>
        <taxon>Pseudomonadota</taxon>
        <taxon>Betaproteobacteria</taxon>
        <taxon>Neisseriales</taxon>
        <taxon>Chitinibacteraceae</taxon>
        <taxon>Andreprevotia</taxon>
    </lineage>
</organism>
<dbReference type="InterPro" id="IPR015424">
    <property type="entry name" value="PyrdxlP-dep_Trfase"/>
</dbReference>
<dbReference type="EMBL" id="FWXD01000014">
    <property type="protein sequence ID" value="SMC26653.1"/>
    <property type="molecule type" value="Genomic_DNA"/>
</dbReference>
<dbReference type="Pfam" id="PF00155">
    <property type="entry name" value="Aminotran_1_2"/>
    <property type="match status" value="1"/>
</dbReference>
<evidence type="ECO:0000313" key="9">
    <source>
        <dbReference type="EMBL" id="SMC26653.1"/>
    </source>
</evidence>
<proteinExistence type="inferred from homology"/>
<keyword evidence="4" id="KW-0805">Transcription regulation</keyword>
<dbReference type="GO" id="GO:0008483">
    <property type="term" value="F:transaminase activity"/>
    <property type="evidence" value="ECO:0007669"/>
    <property type="project" value="UniProtKB-KW"/>
</dbReference>
<keyword evidence="9" id="KW-0032">Aminotransferase</keyword>
<evidence type="ECO:0000256" key="2">
    <source>
        <dbReference type="ARBA" id="ARBA00021531"/>
    </source>
</evidence>
<dbReference type="OrthoDB" id="9803354at2"/>
<dbReference type="InterPro" id="IPR015421">
    <property type="entry name" value="PyrdxlP-dep_Trfase_major"/>
</dbReference>
<dbReference type="PROSITE" id="PS50949">
    <property type="entry name" value="HTH_GNTR"/>
    <property type="match status" value="1"/>
</dbReference>
<reference evidence="9 10" key="1">
    <citation type="submission" date="2017-04" db="EMBL/GenBank/DDBJ databases">
        <authorList>
            <person name="Afonso C.L."/>
            <person name="Miller P.J."/>
            <person name="Scott M.A."/>
            <person name="Spackman E."/>
            <person name="Goraichik I."/>
            <person name="Dimitrov K.M."/>
            <person name="Suarez D.L."/>
            <person name="Swayne D.E."/>
        </authorList>
    </citation>
    <scope>NUCLEOTIDE SEQUENCE [LARGE SCALE GENOMIC DNA]</scope>
    <source>
        <strain evidence="9 10">DSM 23236</strain>
    </source>
</reference>
<dbReference type="InterPro" id="IPR000524">
    <property type="entry name" value="Tscrpt_reg_HTH_GntR"/>
</dbReference>
<keyword evidence="5 9" id="KW-0238">DNA-binding</keyword>
<evidence type="ECO:0000256" key="4">
    <source>
        <dbReference type="ARBA" id="ARBA00023015"/>
    </source>
</evidence>
<gene>
    <name evidence="9" type="ORF">SAMN02745857_02560</name>
</gene>
<dbReference type="GO" id="GO:0030170">
    <property type="term" value="F:pyridoxal phosphate binding"/>
    <property type="evidence" value="ECO:0007669"/>
    <property type="project" value="InterPro"/>
</dbReference>
<dbReference type="InterPro" id="IPR036388">
    <property type="entry name" value="WH-like_DNA-bd_sf"/>
</dbReference>
<keyword evidence="7" id="KW-0175">Coiled coil</keyword>
<dbReference type="CDD" id="cd00609">
    <property type="entry name" value="AAT_like"/>
    <property type="match status" value="1"/>
</dbReference>
<dbReference type="Gene3D" id="3.90.1150.10">
    <property type="entry name" value="Aspartate Aminotransferase, domain 1"/>
    <property type="match status" value="1"/>
</dbReference>
<dbReference type="InterPro" id="IPR036390">
    <property type="entry name" value="WH_DNA-bd_sf"/>
</dbReference>
<dbReference type="AlphaFoldDB" id="A0A1W1XRS4"/>
<dbReference type="GO" id="GO:0003700">
    <property type="term" value="F:DNA-binding transcription factor activity"/>
    <property type="evidence" value="ECO:0007669"/>
    <property type="project" value="InterPro"/>
</dbReference>
<feature type="coiled-coil region" evidence="7">
    <location>
        <begin position="366"/>
        <end position="393"/>
    </location>
</feature>
<evidence type="ECO:0000256" key="7">
    <source>
        <dbReference type="SAM" id="Coils"/>
    </source>
</evidence>
<keyword evidence="10" id="KW-1185">Reference proteome</keyword>
<evidence type="ECO:0000256" key="3">
    <source>
        <dbReference type="ARBA" id="ARBA00022898"/>
    </source>
</evidence>
<accession>A0A1W1XRS4</accession>
<dbReference type="Gene3D" id="1.10.10.10">
    <property type="entry name" value="Winged helix-like DNA-binding domain superfamily/Winged helix DNA-binding domain"/>
    <property type="match status" value="1"/>
</dbReference>
<evidence type="ECO:0000256" key="5">
    <source>
        <dbReference type="ARBA" id="ARBA00023125"/>
    </source>
</evidence>
<dbReference type="CDD" id="cd07377">
    <property type="entry name" value="WHTH_GntR"/>
    <property type="match status" value="1"/>
</dbReference>
<dbReference type="STRING" id="1121001.SAMN02745857_02560"/>
<dbReference type="InterPro" id="IPR004839">
    <property type="entry name" value="Aminotransferase_I/II_large"/>
</dbReference>
<evidence type="ECO:0000256" key="1">
    <source>
        <dbReference type="ARBA" id="ARBA00005384"/>
    </source>
</evidence>
<dbReference type="PANTHER" id="PTHR46577:SF2">
    <property type="entry name" value="TRANSCRIPTIONAL REGULATORY PROTEIN"/>
    <property type="match status" value="1"/>
</dbReference>
<dbReference type="Gene3D" id="3.40.640.10">
    <property type="entry name" value="Type I PLP-dependent aspartate aminotransferase-like (Major domain)"/>
    <property type="match status" value="1"/>
</dbReference>
<keyword evidence="9" id="KW-0808">Transferase</keyword>
<dbReference type="Pfam" id="PF00392">
    <property type="entry name" value="GntR"/>
    <property type="match status" value="1"/>
</dbReference>
<dbReference type="SMART" id="SM00345">
    <property type="entry name" value="HTH_GNTR"/>
    <property type="match status" value="1"/>
</dbReference>
<dbReference type="PANTHER" id="PTHR46577">
    <property type="entry name" value="HTH-TYPE TRANSCRIPTIONAL REGULATORY PROTEIN GABR"/>
    <property type="match status" value="1"/>
</dbReference>
<comment type="similarity">
    <text evidence="1">In the C-terminal section; belongs to the class-I pyridoxal-phosphate-dependent aminotransferase family.</text>
</comment>
<dbReference type="InterPro" id="IPR015422">
    <property type="entry name" value="PyrdxlP-dep_Trfase_small"/>
</dbReference>
<evidence type="ECO:0000313" key="10">
    <source>
        <dbReference type="Proteomes" id="UP000192761"/>
    </source>
</evidence>
<name>A0A1W1XRS4_9NEIS</name>
<keyword evidence="3" id="KW-0663">Pyridoxal phosphate</keyword>
<dbReference type="GO" id="GO:0003677">
    <property type="term" value="F:DNA binding"/>
    <property type="evidence" value="ECO:0007669"/>
    <property type="project" value="UniProtKB-KW"/>
</dbReference>
<dbReference type="SUPFAM" id="SSF53383">
    <property type="entry name" value="PLP-dependent transferases"/>
    <property type="match status" value="1"/>
</dbReference>
<keyword evidence="6" id="KW-0804">Transcription</keyword>
<evidence type="ECO:0000259" key="8">
    <source>
        <dbReference type="PROSITE" id="PS50949"/>
    </source>
</evidence>
<protein>
    <recommendedName>
        <fullName evidence="2">Putative 8-amino-7-oxononanoate synthase</fullName>
    </recommendedName>
</protein>
<dbReference type="SUPFAM" id="SSF46785">
    <property type="entry name" value="Winged helix' DNA-binding domain"/>
    <property type="match status" value="1"/>
</dbReference>
<sequence length="476" mass="52099">MDTAPLYRQLASHYLHAIEAGTLNAGERMPSIRVLMARHQVSLSTALQMCRHLESRGVLEARPRSGYFIRKPAKSTLTPAREPQCTTPDPAQFVGVHARVSDILTRGQAAQVHTNFSGAVGAPELYPYEALRNAAIRGLRNHPDLFGRAVPLHGDATFRSVLARRALDARINIGADEIIITQGCVEALNLALRAIAQPGDVIAVESPTFYGLLQILESLGLRALEIPTSPQTGISLEALDLAAQTYPNIKGVVVVPNLQNPLGSIMPDSHKQKLVQWCEAQQIALIEDDTYSALGNSDVPLSAIKAWDHSGNVIYCASLHKILAPGMRLGWISAGRWQARVEMLKYAQSRPNEALPQIAAADYMASSAYERHLRRLRARLREQREQMADAIASYFPAGSCLTVPDGGLALWVEMPAQRSSDAVFDAALQAGIRIAPGLMFSNLNRFDHFLRISCGQPFTRELDQAIRTLASIVERA</sequence>
<dbReference type="InterPro" id="IPR051446">
    <property type="entry name" value="HTH_trans_reg/aminotransferase"/>
</dbReference>
<dbReference type="Proteomes" id="UP000192761">
    <property type="component" value="Unassembled WGS sequence"/>
</dbReference>